<gene>
    <name evidence="1" type="ORF">B5F32_05050</name>
</gene>
<reference evidence="2" key="1">
    <citation type="submission" date="2017-04" db="EMBL/GenBank/DDBJ databases">
        <title>Function of individual gut microbiota members based on whole genome sequencing of pure cultures obtained from chicken caecum.</title>
        <authorList>
            <person name="Medvecky M."/>
            <person name="Cejkova D."/>
            <person name="Polansky O."/>
            <person name="Karasova D."/>
            <person name="Kubasova T."/>
            <person name="Cizek A."/>
            <person name="Rychlik I."/>
        </authorList>
    </citation>
    <scope>NUCLEOTIDE SEQUENCE [LARGE SCALE GENOMIC DNA]</scope>
    <source>
        <strain evidence="2">An199</strain>
    </source>
</reference>
<dbReference type="AlphaFoldDB" id="A0A1Y4IM44"/>
<sequence>MIETSNKTIQQVLFNQRKYILEQNILRDNTPGISEDQYCDHEIIVSLTTHGKRIYDVHLTIESIMEQTMKANRIILWLDYNFKHKTLPKTLQLLQKRGLEISFCKDIRSYTKIIPSLIKFPNDAIVTIDDDVLYEIDLLENLITAYQENPSYIYCTRFHRILLDKNHNLLPYRKWQWLCPDMDANVLNFPTGVGGVLYPPHSLDEEVLNESIFMDICTYADDVWLKAMALKKGTLSKKVYTHSSEDFLMNEEVQDIGLRNINIENDFLNDKQISTVFQKYNLYQILR</sequence>
<protein>
    <recommendedName>
        <fullName evidence="3">Glycosyltransferase</fullName>
    </recommendedName>
</protein>
<name>A0A1Y4IM44_PARDI</name>
<evidence type="ECO:0008006" key="3">
    <source>
        <dbReference type="Google" id="ProtNLM"/>
    </source>
</evidence>
<dbReference type="EMBL" id="NFJX01000003">
    <property type="protein sequence ID" value="OUP21313.1"/>
    <property type="molecule type" value="Genomic_DNA"/>
</dbReference>
<organism evidence="1 2">
    <name type="scientific">Parabacteroides distasonis</name>
    <dbReference type="NCBI Taxonomy" id="823"/>
    <lineage>
        <taxon>Bacteria</taxon>
        <taxon>Pseudomonadati</taxon>
        <taxon>Bacteroidota</taxon>
        <taxon>Bacteroidia</taxon>
        <taxon>Bacteroidales</taxon>
        <taxon>Tannerellaceae</taxon>
        <taxon>Parabacteroides</taxon>
    </lineage>
</organism>
<accession>A0A1Y4IM44</accession>
<comment type="caution">
    <text evidence="1">The sequence shown here is derived from an EMBL/GenBank/DDBJ whole genome shotgun (WGS) entry which is preliminary data.</text>
</comment>
<proteinExistence type="predicted"/>
<dbReference type="CDD" id="cd00761">
    <property type="entry name" value="Glyco_tranf_GTA_type"/>
    <property type="match status" value="1"/>
</dbReference>
<evidence type="ECO:0000313" key="2">
    <source>
        <dbReference type="Proteomes" id="UP000195950"/>
    </source>
</evidence>
<dbReference type="Proteomes" id="UP000195950">
    <property type="component" value="Unassembled WGS sequence"/>
</dbReference>
<dbReference type="InterPro" id="IPR029044">
    <property type="entry name" value="Nucleotide-diphossugar_trans"/>
</dbReference>
<dbReference type="SUPFAM" id="SSF53448">
    <property type="entry name" value="Nucleotide-diphospho-sugar transferases"/>
    <property type="match status" value="1"/>
</dbReference>
<evidence type="ECO:0000313" key="1">
    <source>
        <dbReference type="EMBL" id="OUP21313.1"/>
    </source>
</evidence>